<dbReference type="Gene3D" id="1.10.287.130">
    <property type="match status" value="1"/>
</dbReference>
<dbReference type="InterPro" id="IPR003661">
    <property type="entry name" value="HisK_dim/P_dom"/>
</dbReference>
<comment type="catalytic activity">
    <reaction evidence="1">
        <text>ATP + protein L-histidine = ADP + protein N-phospho-L-histidine.</text>
        <dbReference type="EC" id="2.7.13.3"/>
    </reaction>
</comment>
<protein>
    <recommendedName>
        <fullName evidence="2">histidine kinase</fullName>
        <ecNumber evidence="2">2.7.13.3</ecNumber>
    </recommendedName>
</protein>
<keyword evidence="9" id="KW-0472">Membrane</keyword>
<feature type="domain" description="Histidine kinase" evidence="10">
    <location>
        <begin position="337"/>
        <end position="559"/>
    </location>
</feature>
<keyword evidence="9" id="KW-1133">Transmembrane helix</keyword>
<dbReference type="Gene3D" id="3.30.450.20">
    <property type="entry name" value="PAS domain"/>
    <property type="match status" value="1"/>
</dbReference>
<dbReference type="PANTHER" id="PTHR42878">
    <property type="entry name" value="TWO-COMPONENT HISTIDINE KINASE"/>
    <property type="match status" value="1"/>
</dbReference>
<dbReference type="InterPro" id="IPR050351">
    <property type="entry name" value="BphY/WalK/GraS-like"/>
</dbReference>
<dbReference type="Gene3D" id="3.30.565.10">
    <property type="entry name" value="Histidine kinase-like ATPase, C-terminal domain"/>
    <property type="match status" value="1"/>
</dbReference>
<keyword evidence="6 11" id="KW-0418">Kinase</keyword>
<organism evidence="11 12">
    <name type="scientific">Rhodoferax ferrireducens</name>
    <dbReference type="NCBI Taxonomy" id="192843"/>
    <lineage>
        <taxon>Bacteria</taxon>
        <taxon>Pseudomonadati</taxon>
        <taxon>Pseudomonadota</taxon>
        <taxon>Betaproteobacteria</taxon>
        <taxon>Burkholderiales</taxon>
        <taxon>Comamonadaceae</taxon>
        <taxon>Rhodoferax</taxon>
    </lineage>
</organism>
<dbReference type="InterPro" id="IPR013767">
    <property type="entry name" value="PAS_fold"/>
</dbReference>
<feature type="transmembrane region" description="Helical" evidence="9">
    <location>
        <begin position="36"/>
        <end position="53"/>
    </location>
</feature>
<dbReference type="GO" id="GO:0030295">
    <property type="term" value="F:protein kinase activator activity"/>
    <property type="evidence" value="ECO:0007669"/>
    <property type="project" value="TreeGrafter"/>
</dbReference>
<dbReference type="SMART" id="SM00387">
    <property type="entry name" value="HATPase_c"/>
    <property type="match status" value="1"/>
</dbReference>
<dbReference type="Pfam" id="PF00512">
    <property type="entry name" value="HisKA"/>
    <property type="match status" value="1"/>
</dbReference>
<dbReference type="InterPro" id="IPR005467">
    <property type="entry name" value="His_kinase_dom"/>
</dbReference>
<dbReference type="GO" id="GO:0006355">
    <property type="term" value="P:regulation of DNA-templated transcription"/>
    <property type="evidence" value="ECO:0007669"/>
    <property type="project" value="InterPro"/>
</dbReference>
<evidence type="ECO:0000256" key="1">
    <source>
        <dbReference type="ARBA" id="ARBA00000085"/>
    </source>
</evidence>
<sequence>MSTLWPAALPAEPAAELGDHPLEFERLWRGFMTARATLGLVLSIFQGGIFALIPSQGSAPLLICLAYFAAALTVRLTGQPQQLQQSLDSPWLRTVGVDVLAFATLQIVQGGAIDYTPLFALPVLMVSVLGSMRLAMATAASVTLLMFAHAGWLLTRPTGDAGANFLQAALTGAGCFAISFIASQLATRLASMELRAQRNQLAATEQRRVNELVIKSLTDGVLVVDEEGKVRSTNPAARVLLDAPEGAGELDLRLRPGCKTLMQLIDASFASQSPQQADITIDRPGSSARRLRARTQLTGAQRSDTLGLCVVFMQDQREIQARIRSEKLAGMGRMSAAVAHEIRNPLAAITQANALLTEDLSDPAQQRLAHMVGQNAQRLENIVRDVLHLTHAGEAGADDSARPLDLCESTERTCRDWTNQHGAGGELSVSLPQTQQTAWFDGEHLRRILINLLDNAHRFASHRPGSIQVSIEAAGEGRAKPGPTLRVWSDGAVLDPSVEQHLFEPFFSSESRSSGLGLYICRELCESHGAIISYDRSERWLAGQIASGNEFRVIFKLAPDIHITS</sequence>
<dbReference type="PROSITE" id="PS50109">
    <property type="entry name" value="HIS_KIN"/>
    <property type="match status" value="1"/>
</dbReference>
<dbReference type="SUPFAM" id="SSF47384">
    <property type="entry name" value="Homodimeric domain of signal transducing histidine kinase"/>
    <property type="match status" value="1"/>
</dbReference>
<keyword evidence="7" id="KW-0067">ATP-binding</keyword>
<feature type="transmembrane region" description="Helical" evidence="9">
    <location>
        <begin position="59"/>
        <end position="78"/>
    </location>
</feature>
<evidence type="ECO:0000259" key="10">
    <source>
        <dbReference type="PROSITE" id="PS50109"/>
    </source>
</evidence>
<comment type="caution">
    <text evidence="11">The sequence shown here is derived from an EMBL/GenBank/DDBJ whole genome shotgun (WGS) entry which is preliminary data.</text>
</comment>
<dbReference type="GO" id="GO:0005524">
    <property type="term" value="F:ATP binding"/>
    <property type="evidence" value="ECO:0007669"/>
    <property type="project" value="UniProtKB-KW"/>
</dbReference>
<name>A0A1W9KQZ2_9BURK</name>
<dbReference type="GO" id="GO:0000156">
    <property type="term" value="F:phosphorelay response regulator activity"/>
    <property type="evidence" value="ECO:0007669"/>
    <property type="project" value="TreeGrafter"/>
</dbReference>
<dbReference type="GO" id="GO:0000155">
    <property type="term" value="F:phosphorelay sensor kinase activity"/>
    <property type="evidence" value="ECO:0007669"/>
    <property type="project" value="InterPro"/>
</dbReference>
<evidence type="ECO:0000313" key="12">
    <source>
        <dbReference type="Proteomes" id="UP000192505"/>
    </source>
</evidence>
<dbReference type="Proteomes" id="UP000192505">
    <property type="component" value="Unassembled WGS sequence"/>
</dbReference>
<keyword evidence="5" id="KW-0547">Nucleotide-binding</keyword>
<dbReference type="CDD" id="cd00082">
    <property type="entry name" value="HisKA"/>
    <property type="match status" value="1"/>
</dbReference>
<dbReference type="EC" id="2.7.13.3" evidence="2"/>
<dbReference type="InterPro" id="IPR003594">
    <property type="entry name" value="HATPase_dom"/>
</dbReference>
<evidence type="ECO:0000256" key="8">
    <source>
        <dbReference type="ARBA" id="ARBA00023012"/>
    </source>
</evidence>
<dbReference type="PRINTS" id="PR00344">
    <property type="entry name" value="BCTRLSENSOR"/>
</dbReference>
<feature type="transmembrane region" description="Helical" evidence="9">
    <location>
        <begin position="90"/>
        <end position="112"/>
    </location>
</feature>
<dbReference type="SUPFAM" id="SSF55874">
    <property type="entry name" value="ATPase domain of HSP90 chaperone/DNA topoisomerase II/histidine kinase"/>
    <property type="match status" value="1"/>
</dbReference>
<evidence type="ECO:0000256" key="3">
    <source>
        <dbReference type="ARBA" id="ARBA00022553"/>
    </source>
</evidence>
<reference evidence="11 12" key="1">
    <citation type="submission" date="2017-01" db="EMBL/GenBank/DDBJ databases">
        <title>Novel large sulfur bacteria in the metagenomes of groundwater-fed chemosynthetic microbial mats in the Lake Huron basin.</title>
        <authorList>
            <person name="Sharrar A.M."/>
            <person name="Flood B.E."/>
            <person name="Bailey J.V."/>
            <person name="Jones D.S."/>
            <person name="Biddanda B."/>
            <person name="Ruberg S.A."/>
            <person name="Marcus D.N."/>
            <person name="Dick G.J."/>
        </authorList>
    </citation>
    <scope>NUCLEOTIDE SEQUENCE [LARGE SCALE GENOMIC DNA]</scope>
    <source>
        <strain evidence="11">A7</strain>
    </source>
</reference>
<dbReference type="GO" id="GO:0007234">
    <property type="term" value="P:osmosensory signaling via phosphorelay pathway"/>
    <property type="evidence" value="ECO:0007669"/>
    <property type="project" value="TreeGrafter"/>
</dbReference>
<dbReference type="EMBL" id="MTEI01000014">
    <property type="protein sequence ID" value="OQW86692.1"/>
    <property type="molecule type" value="Genomic_DNA"/>
</dbReference>
<proteinExistence type="predicted"/>
<keyword evidence="8" id="KW-0902">Two-component regulatory system</keyword>
<accession>A0A1W9KQZ2</accession>
<dbReference type="PANTHER" id="PTHR42878:SF7">
    <property type="entry name" value="SENSOR HISTIDINE KINASE GLRK"/>
    <property type="match status" value="1"/>
</dbReference>
<feature type="transmembrane region" description="Helical" evidence="9">
    <location>
        <begin position="132"/>
        <end position="153"/>
    </location>
</feature>
<dbReference type="InterPro" id="IPR036890">
    <property type="entry name" value="HATPase_C_sf"/>
</dbReference>
<dbReference type="Pfam" id="PF25323">
    <property type="entry name" value="6TM_PilS"/>
    <property type="match status" value="1"/>
</dbReference>
<dbReference type="AlphaFoldDB" id="A0A1W9KQZ2"/>
<dbReference type="Pfam" id="PF00989">
    <property type="entry name" value="PAS"/>
    <property type="match status" value="1"/>
</dbReference>
<dbReference type="InterPro" id="IPR036097">
    <property type="entry name" value="HisK_dim/P_sf"/>
</dbReference>
<dbReference type="Pfam" id="PF02518">
    <property type="entry name" value="HATPase_c"/>
    <property type="match status" value="1"/>
</dbReference>
<dbReference type="SMART" id="SM00388">
    <property type="entry name" value="HisKA"/>
    <property type="match status" value="1"/>
</dbReference>
<evidence type="ECO:0000256" key="4">
    <source>
        <dbReference type="ARBA" id="ARBA00022679"/>
    </source>
</evidence>
<evidence type="ECO:0000256" key="9">
    <source>
        <dbReference type="SAM" id="Phobius"/>
    </source>
</evidence>
<evidence type="ECO:0000256" key="7">
    <source>
        <dbReference type="ARBA" id="ARBA00022840"/>
    </source>
</evidence>
<keyword evidence="3" id="KW-0597">Phosphoprotein</keyword>
<evidence type="ECO:0000313" key="11">
    <source>
        <dbReference type="EMBL" id="OQW86692.1"/>
    </source>
</evidence>
<evidence type="ECO:0000256" key="2">
    <source>
        <dbReference type="ARBA" id="ARBA00012438"/>
    </source>
</evidence>
<evidence type="ECO:0000256" key="6">
    <source>
        <dbReference type="ARBA" id="ARBA00022777"/>
    </source>
</evidence>
<evidence type="ECO:0000256" key="5">
    <source>
        <dbReference type="ARBA" id="ARBA00022741"/>
    </source>
</evidence>
<keyword evidence="4" id="KW-0808">Transferase</keyword>
<dbReference type="InterPro" id="IPR004358">
    <property type="entry name" value="Sig_transdc_His_kin-like_C"/>
</dbReference>
<keyword evidence="9" id="KW-0812">Transmembrane</keyword>
<feature type="transmembrane region" description="Helical" evidence="9">
    <location>
        <begin position="165"/>
        <end position="186"/>
    </location>
</feature>
<gene>
    <name evidence="11" type="ORF">BWK72_16565</name>
</gene>